<evidence type="ECO:0000256" key="4">
    <source>
        <dbReference type="SAM" id="SignalP"/>
    </source>
</evidence>
<dbReference type="InterPro" id="IPR050695">
    <property type="entry name" value="N-acetylmuramoyl_amidase_3"/>
</dbReference>
<evidence type="ECO:0000313" key="7">
    <source>
        <dbReference type="Proteomes" id="UP000468650"/>
    </source>
</evidence>
<keyword evidence="7" id="KW-1185">Reference proteome</keyword>
<name>A0A6N6RGT7_9FLAO</name>
<accession>A0A6N6RGT7</accession>
<evidence type="ECO:0000256" key="3">
    <source>
        <dbReference type="ARBA" id="ARBA00022801"/>
    </source>
</evidence>
<sequence length="197" mass="21852">MKHLAVFAVLSLFGSAFALSESQKLHLVIDPGHGGKDPGHPVEQVYESDINLQWALELKEAAEARGIEVTLTREEDEFIQLSDRAAIADAIEDDNVVLISLHQAASNNSDAKGTRVYTSEDADEATKSLAAIIKAHLDTIYETRLEEGDFYMLRNRNYPAIMISAGFMSNADNLELLQSEEFRAQFNDQLLNALVKE</sequence>
<protein>
    <recommendedName>
        <fullName evidence="2">N-acetylmuramoyl-L-alanine amidase</fullName>
        <ecNumber evidence="2">3.5.1.28</ecNumber>
    </recommendedName>
</protein>
<proteinExistence type="predicted"/>
<dbReference type="GO" id="GO:0030288">
    <property type="term" value="C:outer membrane-bounded periplasmic space"/>
    <property type="evidence" value="ECO:0007669"/>
    <property type="project" value="TreeGrafter"/>
</dbReference>
<dbReference type="RefSeq" id="WP_151667790.1">
    <property type="nucleotide sequence ID" value="NZ_WBVO01000008.1"/>
</dbReference>
<comment type="caution">
    <text evidence="6">The sequence shown here is derived from an EMBL/GenBank/DDBJ whole genome shotgun (WGS) entry which is preliminary data.</text>
</comment>
<dbReference type="Gene3D" id="3.40.630.40">
    <property type="entry name" value="Zn-dependent exopeptidases"/>
    <property type="match status" value="1"/>
</dbReference>
<dbReference type="GO" id="GO:0008745">
    <property type="term" value="F:N-acetylmuramoyl-L-alanine amidase activity"/>
    <property type="evidence" value="ECO:0007669"/>
    <property type="project" value="UniProtKB-EC"/>
</dbReference>
<evidence type="ECO:0000256" key="1">
    <source>
        <dbReference type="ARBA" id="ARBA00001561"/>
    </source>
</evidence>
<feature type="signal peptide" evidence="4">
    <location>
        <begin position="1"/>
        <end position="18"/>
    </location>
</feature>
<evidence type="ECO:0000256" key="2">
    <source>
        <dbReference type="ARBA" id="ARBA00011901"/>
    </source>
</evidence>
<dbReference type="InterPro" id="IPR002508">
    <property type="entry name" value="MurNAc-LAA_cat"/>
</dbReference>
<organism evidence="6 7">
    <name type="scientific">Phaeocystidibacter luteus</name>
    <dbReference type="NCBI Taxonomy" id="911197"/>
    <lineage>
        <taxon>Bacteria</taxon>
        <taxon>Pseudomonadati</taxon>
        <taxon>Bacteroidota</taxon>
        <taxon>Flavobacteriia</taxon>
        <taxon>Flavobacteriales</taxon>
        <taxon>Phaeocystidibacteraceae</taxon>
        <taxon>Phaeocystidibacter</taxon>
    </lineage>
</organism>
<reference evidence="6 7" key="1">
    <citation type="submission" date="2019-09" db="EMBL/GenBank/DDBJ databases">
        <title>Genomes of family Cryomorphaceae.</title>
        <authorList>
            <person name="Bowman J.P."/>
        </authorList>
    </citation>
    <scope>NUCLEOTIDE SEQUENCE [LARGE SCALE GENOMIC DNA]</scope>
    <source>
        <strain evidence="6 7">LMG 25704</strain>
    </source>
</reference>
<evidence type="ECO:0000313" key="6">
    <source>
        <dbReference type="EMBL" id="KAB2808695.1"/>
    </source>
</evidence>
<feature type="domain" description="MurNAc-LAA" evidence="5">
    <location>
        <begin position="85"/>
        <end position="195"/>
    </location>
</feature>
<dbReference type="PANTHER" id="PTHR30404">
    <property type="entry name" value="N-ACETYLMURAMOYL-L-ALANINE AMIDASE"/>
    <property type="match status" value="1"/>
</dbReference>
<keyword evidence="4" id="KW-0732">Signal</keyword>
<dbReference type="EMBL" id="WBVO01000008">
    <property type="protein sequence ID" value="KAB2808695.1"/>
    <property type="molecule type" value="Genomic_DNA"/>
</dbReference>
<keyword evidence="3" id="KW-0378">Hydrolase</keyword>
<dbReference type="EC" id="3.5.1.28" evidence="2"/>
<evidence type="ECO:0000259" key="5">
    <source>
        <dbReference type="SMART" id="SM00646"/>
    </source>
</evidence>
<dbReference type="GO" id="GO:0009253">
    <property type="term" value="P:peptidoglycan catabolic process"/>
    <property type="evidence" value="ECO:0007669"/>
    <property type="project" value="InterPro"/>
</dbReference>
<dbReference type="AlphaFoldDB" id="A0A6N6RGT7"/>
<dbReference type="SUPFAM" id="SSF53187">
    <property type="entry name" value="Zn-dependent exopeptidases"/>
    <property type="match status" value="1"/>
</dbReference>
<dbReference type="CDD" id="cd02696">
    <property type="entry name" value="MurNAc-LAA"/>
    <property type="match status" value="1"/>
</dbReference>
<comment type="catalytic activity">
    <reaction evidence="1">
        <text>Hydrolyzes the link between N-acetylmuramoyl residues and L-amino acid residues in certain cell-wall glycopeptides.</text>
        <dbReference type="EC" id="3.5.1.28"/>
    </reaction>
</comment>
<feature type="chain" id="PRO_5026980828" description="N-acetylmuramoyl-L-alanine amidase" evidence="4">
    <location>
        <begin position="19"/>
        <end position="197"/>
    </location>
</feature>
<dbReference type="Pfam" id="PF01520">
    <property type="entry name" value="Amidase_3"/>
    <property type="match status" value="1"/>
</dbReference>
<dbReference type="Proteomes" id="UP000468650">
    <property type="component" value="Unassembled WGS sequence"/>
</dbReference>
<dbReference type="SMART" id="SM00646">
    <property type="entry name" value="Ami_3"/>
    <property type="match status" value="1"/>
</dbReference>
<gene>
    <name evidence="6" type="ORF">F8C67_10435</name>
</gene>
<dbReference type="OrthoDB" id="9806267at2"/>
<dbReference type="PANTHER" id="PTHR30404:SF0">
    <property type="entry name" value="N-ACETYLMURAMOYL-L-ALANINE AMIDASE AMIC"/>
    <property type="match status" value="1"/>
</dbReference>